<accession>A0A2U1LLI4</accession>
<sequence length="101" mass="11473">MDNLVRLLELAYAAGSVSAVEVMRLGFQREELEFCIHDMSVAQLVVELSSDDGLVFADSIMYFKTIRDFEAEKLANIQLFLQASPAHLSRRMQFLARFNAI</sequence>
<dbReference type="Proteomes" id="UP000245207">
    <property type="component" value="Unassembled WGS sequence"/>
</dbReference>
<dbReference type="AlphaFoldDB" id="A0A2U1LLI4"/>
<name>A0A2U1LLI4_ARTAN</name>
<comment type="caution">
    <text evidence="1">The sequence shown here is derived from an EMBL/GenBank/DDBJ whole genome shotgun (WGS) entry which is preliminary data.</text>
</comment>
<protein>
    <submittedName>
        <fullName evidence="1">Uncharacterized protein</fullName>
    </submittedName>
</protein>
<proteinExistence type="predicted"/>
<gene>
    <name evidence="1" type="ORF">CTI12_AA472180</name>
</gene>
<evidence type="ECO:0000313" key="2">
    <source>
        <dbReference type="Proteomes" id="UP000245207"/>
    </source>
</evidence>
<evidence type="ECO:0000313" key="1">
    <source>
        <dbReference type="EMBL" id="PWA49854.1"/>
    </source>
</evidence>
<organism evidence="1 2">
    <name type="scientific">Artemisia annua</name>
    <name type="common">Sweet wormwood</name>
    <dbReference type="NCBI Taxonomy" id="35608"/>
    <lineage>
        <taxon>Eukaryota</taxon>
        <taxon>Viridiplantae</taxon>
        <taxon>Streptophyta</taxon>
        <taxon>Embryophyta</taxon>
        <taxon>Tracheophyta</taxon>
        <taxon>Spermatophyta</taxon>
        <taxon>Magnoliopsida</taxon>
        <taxon>eudicotyledons</taxon>
        <taxon>Gunneridae</taxon>
        <taxon>Pentapetalae</taxon>
        <taxon>asterids</taxon>
        <taxon>campanulids</taxon>
        <taxon>Asterales</taxon>
        <taxon>Asteraceae</taxon>
        <taxon>Asteroideae</taxon>
        <taxon>Anthemideae</taxon>
        <taxon>Artemisiinae</taxon>
        <taxon>Artemisia</taxon>
    </lineage>
</organism>
<dbReference type="EMBL" id="PKPP01008754">
    <property type="protein sequence ID" value="PWA49854.1"/>
    <property type="molecule type" value="Genomic_DNA"/>
</dbReference>
<keyword evidence="2" id="KW-1185">Reference proteome</keyword>
<reference evidence="1 2" key="1">
    <citation type="journal article" date="2018" name="Mol. Plant">
        <title>The genome of Artemisia annua provides insight into the evolution of Asteraceae family and artemisinin biosynthesis.</title>
        <authorList>
            <person name="Shen Q."/>
            <person name="Zhang L."/>
            <person name="Liao Z."/>
            <person name="Wang S."/>
            <person name="Yan T."/>
            <person name="Shi P."/>
            <person name="Liu M."/>
            <person name="Fu X."/>
            <person name="Pan Q."/>
            <person name="Wang Y."/>
            <person name="Lv Z."/>
            <person name="Lu X."/>
            <person name="Zhang F."/>
            <person name="Jiang W."/>
            <person name="Ma Y."/>
            <person name="Chen M."/>
            <person name="Hao X."/>
            <person name="Li L."/>
            <person name="Tang Y."/>
            <person name="Lv G."/>
            <person name="Zhou Y."/>
            <person name="Sun X."/>
            <person name="Brodelius P.E."/>
            <person name="Rose J.K.C."/>
            <person name="Tang K."/>
        </authorList>
    </citation>
    <scope>NUCLEOTIDE SEQUENCE [LARGE SCALE GENOMIC DNA]</scope>
    <source>
        <strain evidence="2">cv. Huhao1</strain>
        <tissue evidence="1">Leaf</tissue>
    </source>
</reference>